<dbReference type="GO" id="GO:0016887">
    <property type="term" value="F:ATP hydrolysis activity"/>
    <property type="evidence" value="ECO:0007669"/>
    <property type="project" value="InterPro"/>
</dbReference>
<dbReference type="AlphaFoldDB" id="T0ZFG6"/>
<reference evidence="3" key="1">
    <citation type="submission" date="2013-08" db="EMBL/GenBank/DDBJ databases">
        <authorList>
            <person name="Mendez C."/>
            <person name="Richter M."/>
            <person name="Ferrer M."/>
            <person name="Sanchez J."/>
        </authorList>
    </citation>
    <scope>NUCLEOTIDE SEQUENCE</scope>
</reference>
<dbReference type="EMBL" id="AUZY01012828">
    <property type="protein sequence ID" value="EQD27599.1"/>
    <property type="molecule type" value="Genomic_DNA"/>
</dbReference>
<accession>T0ZFG6</accession>
<dbReference type="PANTHER" id="PTHR23389">
    <property type="entry name" value="CHROMOSOME TRANSMISSION FIDELITY FACTOR 18"/>
    <property type="match status" value="1"/>
</dbReference>
<dbReference type="Pfam" id="PF00004">
    <property type="entry name" value="AAA"/>
    <property type="match status" value="1"/>
</dbReference>
<proteinExistence type="predicted"/>
<feature type="domain" description="AAA+ ATPase" evidence="2">
    <location>
        <begin position="1"/>
        <end position="134"/>
    </location>
</feature>
<evidence type="ECO:0000313" key="3">
    <source>
        <dbReference type="EMBL" id="EQD27599.1"/>
    </source>
</evidence>
<gene>
    <name evidence="3" type="ORF">B1B_19094</name>
</gene>
<reference evidence="3" key="2">
    <citation type="journal article" date="2014" name="ISME J.">
        <title>Microbial stratification in low pH oxic and suboxic macroscopic growths along an acid mine drainage.</title>
        <authorList>
            <person name="Mendez-Garcia C."/>
            <person name="Mesa V."/>
            <person name="Sprenger R.R."/>
            <person name="Richter M."/>
            <person name="Diez M.S."/>
            <person name="Solano J."/>
            <person name="Bargiela R."/>
            <person name="Golyshina O.V."/>
            <person name="Manteca A."/>
            <person name="Ramos J.L."/>
            <person name="Gallego J.R."/>
            <person name="Llorente I."/>
            <person name="Martins Dos Santos V.A."/>
            <person name="Jensen O.N."/>
            <person name="Pelaez A.I."/>
            <person name="Sanchez J."/>
            <person name="Ferrer M."/>
        </authorList>
    </citation>
    <scope>NUCLEOTIDE SEQUENCE</scope>
</reference>
<dbReference type="GO" id="GO:0005524">
    <property type="term" value="F:ATP binding"/>
    <property type="evidence" value="ECO:0007669"/>
    <property type="project" value="InterPro"/>
</dbReference>
<sequence length="264" mass="28842">LILFGPPGAGKSTTAYCIASSFGIPVIEMNGSSQRNSDKMKEIAGNAATTRDIFSNFSEHGSKPDKIILIDEADNIDAGRNGTDSGGIRELGSIIRSTACPIILTMNDFYEFRRKNGADAVISVSDTVEFKQYARRNDNNSKNFRLKLLKRVRDILEKEAKSIRPEALNEIFDRNGTDIRAILNDVEAAASALATAISGGRDEPVNIFRTLESVLIDRDPAKSFSALADKDFTVDQFLLWIDENLVDVAESPGDLAASYENIAT</sequence>
<dbReference type="InterPro" id="IPR027417">
    <property type="entry name" value="P-loop_NTPase"/>
</dbReference>
<dbReference type="InterPro" id="IPR003959">
    <property type="entry name" value="ATPase_AAA_core"/>
</dbReference>
<protein>
    <submittedName>
        <fullName evidence="3">Replication factor C large subunit</fullName>
    </submittedName>
</protein>
<dbReference type="Gene3D" id="3.40.50.300">
    <property type="entry name" value="P-loop containing nucleotide triphosphate hydrolases"/>
    <property type="match status" value="1"/>
</dbReference>
<name>T0ZFG6_9ZZZZ</name>
<feature type="non-terminal residue" evidence="3">
    <location>
        <position position="1"/>
    </location>
</feature>
<keyword evidence="1" id="KW-0235">DNA replication</keyword>
<organism evidence="3">
    <name type="scientific">mine drainage metagenome</name>
    <dbReference type="NCBI Taxonomy" id="410659"/>
    <lineage>
        <taxon>unclassified sequences</taxon>
        <taxon>metagenomes</taxon>
        <taxon>ecological metagenomes</taxon>
    </lineage>
</organism>
<comment type="caution">
    <text evidence="3">The sequence shown here is derived from an EMBL/GenBank/DDBJ whole genome shotgun (WGS) entry which is preliminary data.</text>
</comment>
<feature type="non-terminal residue" evidence="3">
    <location>
        <position position="264"/>
    </location>
</feature>
<dbReference type="PANTHER" id="PTHR23389:SF6">
    <property type="entry name" value="REPLICATION FACTOR C SUBUNIT 1"/>
    <property type="match status" value="1"/>
</dbReference>
<dbReference type="SMART" id="SM00382">
    <property type="entry name" value="AAA"/>
    <property type="match status" value="1"/>
</dbReference>
<dbReference type="SUPFAM" id="SSF52540">
    <property type="entry name" value="P-loop containing nucleoside triphosphate hydrolases"/>
    <property type="match status" value="1"/>
</dbReference>
<evidence type="ECO:0000259" key="2">
    <source>
        <dbReference type="SMART" id="SM00382"/>
    </source>
</evidence>
<dbReference type="GO" id="GO:0006260">
    <property type="term" value="P:DNA replication"/>
    <property type="evidence" value="ECO:0007669"/>
    <property type="project" value="UniProtKB-KW"/>
</dbReference>
<dbReference type="Gene3D" id="1.10.8.60">
    <property type="match status" value="1"/>
</dbReference>
<evidence type="ECO:0000256" key="1">
    <source>
        <dbReference type="ARBA" id="ARBA00022705"/>
    </source>
</evidence>
<dbReference type="InterPro" id="IPR003593">
    <property type="entry name" value="AAA+_ATPase"/>
</dbReference>